<evidence type="ECO:0000256" key="1">
    <source>
        <dbReference type="SAM" id="MobiDB-lite"/>
    </source>
</evidence>
<reference evidence="2" key="1">
    <citation type="journal article" date="2023" name="Mol. Phylogenet. Evol.">
        <title>Genome-scale phylogeny and comparative genomics of the fungal order Sordariales.</title>
        <authorList>
            <person name="Hensen N."/>
            <person name="Bonometti L."/>
            <person name="Westerberg I."/>
            <person name="Brannstrom I.O."/>
            <person name="Guillou S."/>
            <person name="Cros-Aarteil S."/>
            <person name="Calhoun S."/>
            <person name="Haridas S."/>
            <person name="Kuo A."/>
            <person name="Mondo S."/>
            <person name="Pangilinan J."/>
            <person name="Riley R."/>
            <person name="LaButti K."/>
            <person name="Andreopoulos B."/>
            <person name="Lipzen A."/>
            <person name="Chen C."/>
            <person name="Yan M."/>
            <person name="Daum C."/>
            <person name="Ng V."/>
            <person name="Clum A."/>
            <person name="Steindorff A."/>
            <person name="Ohm R.A."/>
            <person name="Martin F."/>
            <person name="Silar P."/>
            <person name="Natvig D.O."/>
            <person name="Lalanne C."/>
            <person name="Gautier V."/>
            <person name="Ament-Velasquez S.L."/>
            <person name="Kruys A."/>
            <person name="Hutchinson M.I."/>
            <person name="Powell A.J."/>
            <person name="Barry K."/>
            <person name="Miller A.N."/>
            <person name="Grigoriev I.V."/>
            <person name="Debuchy R."/>
            <person name="Gladieux P."/>
            <person name="Hiltunen Thoren M."/>
            <person name="Johannesson H."/>
        </authorList>
    </citation>
    <scope>NUCLEOTIDE SEQUENCE</scope>
    <source>
        <strain evidence="2">CBS 955.72</strain>
    </source>
</reference>
<protein>
    <submittedName>
        <fullName evidence="2">Uncharacterized protein</fullName>
    </submittedName>
</protein>
<proteinExistence type="predicted"/>
<sequence>MSRQVFDYPSFTSSQTGRDTLSPPTLLLNPAASHILHPPTFTPGTPNPPGTPYTKAVVIARTRSEEVAWINDPLDESSPSQTVADEWTIYLYTTDDTPSSPTTTDSASSSHPIHHLSTPLNKGREAMAYLTYIIDHYAALPDITLFMHAHRSSWHDNQFGLDAVAVLRRLRIPYVVKRGYVNLRCDWEPGCPDHIHPKDTGYDEYKPEQAVFAGAWREMFPLEGVPEVLSQACCAQFALAAERIRARPLEEYVILRDWVLTTELEDLISGRVLEYVYHPPDEHDCYCKGYGICFEGKDKYQEFLDKKNEWNFLNDQLNEFVEDDGIGPDGGEANGGSDAKQGETSAGTAIDQGSSDKPPGSGIDQEGQREKPKSELEGGGAGDPIQENKGSTNNRARLIPPKLSRTASSFHWTLVTGGFV</sequence>
<evidence type="ECO:0000313" key="2">
    <source>
        <dbReference type="EMBL" id="KAK3359780.1"/>
    </source>
</evidence>
<name>A0AAJ0MI02_9PEZI</name>
<keyword evidence="3" id="KW-1185">Reference proteome</keyword>
<feature type="compositionally biased region" description="Basic and acidic residues" evidence="1">
    <location>
        <begin position="366"/>
        <end position="376"/>
    </location>
</feature>
<dbReference type="PANTHER" id="PTHR37490">
    <property type="entry name" value="EXPRESSED PROTEIN"/>
    <property type="match status" value="1"/>
</dbReference>
<feature type="compositionally biased region" description="Polar residues" evidence="1">
    <location>
        <begin position="10"/>
        <end position="23"/>
    </location>
</feature>
<reference evidence="2" key="2">
    <citation type="submission" date="2023-06" db="EMBL/GenBank/DDBJ databases">
        <authorList>
            <consortium name="Lawrence Berkeley National Laboratory"/>
            <person name="Haridas S."/>
            <person name="Hensen N."/>
            <person name="Bonometti L."/>
            <person name="Westerberg I."/>
            <person name="Brannstrom I.O."/>
            <person name="Guillou S."/>
            <person name="Cros-Aarteil S."/>
            <person name="Calhoun S."/>
            <person name="Kuo A."/>
            <person name="Mondo S."/>
            <person name="Pangilinan J."/>
            <person name="Riley R."/>
            <person name="Labutti K."/>
            <person name="Andreopoulos B."/>
            <person name="Lipzen A."/>
            <person name="Chen C."/>
            <person name="Yanf M."/>
            <person name="Daum C."/>
            <person name="Ng V."/>
            <person name="Clum A."/>
            <person name="Steindorff A."/>
            <person name="Ohm R."/>
            <person name="Martin F."/>
            <person name="Silar P."/>
            <person name="Natvig D."/>
            <person name="Lalanne C."/>
            <person name="Gautier V."/>
            <person name="Ament-Velasquez S.L."/>
            <person name="Kruys A."/>
            <person name="Hutchinson M.I."/>
            <person name="Powell A.J."/>
            <person name="Barry K."/>
            <person name="Miller A.N."/>
            <person name="Grigoriev I.V."/>
            <person name="Debuchy R."/>
            <person name="Gladieux P."/>
            <person name="Thoren M.H."/>
            <person name="Johannesson H."/>
        </authorList>
    </citation>
    <scope>NUCLEOTIDE SEQUENCE</scope>
    <source>
        <strain evidence="2">CBS 955.72</strain>
    </source>
</reference>
<gene>
    <name evidence="2" type="ORF">B0T25DRAFT_515234</name>
</gene>
<accession>A0AAJ0MI02</accession>
<feature type="compositionally biased region" description="Polar residues" evidence="1">
    <location>
        <begin position="342"/>
        <end position="355"/>
    </location>
</feature>
<dbReference type="Proteomes" id="UP001275084">
    <property type="component" value="Unassembled WGS sequence"/>
</dbReference>
<dbReference type="EMBL" id="JAUIQD010000002">
    <property type="protein sequence ID" value="KAK3359780.1"/>
    <property type="molecule type" value="Genomic_DNA"/>
</dbReference>
<feature type="region of interest" description="Disordered" evidence="1">
    <location>
        <begin position="321"/>
        <end position="406"/>
    </location>
</feature>
<dbReference type="Pfam" id="PF11913">
    <property type="entry name" value="DUF3431"/>
    <property type="match status" value="1"/>
</dbReference>
<comment type="caution">
    <text evidence="2">The sequence shown here is derived from an EMBL/GenBank/DDBJ whole genome shotgun (WGS) entry which is preliminary data.</text>
</comment>
<feature type="region of interest" description="Disordered" evidence="1">
    <location>
        <begin position="97"/>
        <end position="117"/>
    </location>
</feature>
<feature type="region of interest" description="Disordered" evidence="1">
    <location>
        <begin position="1"/>
        <end position="25"/>
    </location>
</feature>
<dbReference type="PANTHER" id="PTHR37490:SF3">
    <property type="entry name" value="DUF3431 DOMAIN CONTAINING PROTEIN"/>
    <property type="match status" value="1"/>
</dbReference>
<evidence type="ECO:0000313" key="3">
    <source>
        <dbReference type="Proteomes" id="UP001275084"/>
    </source>
</evidence>
<organism evidence="2 3">
    <name type="scientific">Lasiosphaeria hispida</name>
    <dbReference type="NCBI Taxonomy" id="260671"/>
    <lineage>
        <taxon>Eukaryota</taxon>
        <taxon>Fungi</taxon>
        <taxon>Dikarya</taxon>
        <taxon>Ascomycota</taxon>
        <taxon>Pezizomycotina</taxon>
        <taxon>Sordariomycetes</taxon>
        <taxon>Sordariomycetidae</taxon>
        <taxon>Sordariales</taxon>
        <taxon>Lasiosphaeriaceae</taxon>
        <taxon>Lasiosphaeria</taxon>
    </lineage>
</organism>
<feature type="region of interest" description="Disordered" evidence="1">
    <location>
        <begin position="34"/>
        <end position="53"/>
    </location>
</feature>
<feature type="compositionally biased region" description="Low complexity" evidence="1">
    <location>
        <begin position="97"/>
        <end position="110"/>
    </location>
</feature>
<dbReference type="InterPro" id="IPR021838">
    <property type="entry name" value="DUF3431"/>
</dbReference>
<dbReference type="AlphaFoldDB" id="A0AAJ0MI02"/>